<comment type="caution">
    <text evidence="2">The sequence shown here is derived from an EMBL/GenBank/DDBJ whole genome shotgun (WGS) entry which is preliminary data.</text>
</comment>
<name>A0AAV9ZGJ9_9AGAR</name>
<organism evidence="2 3">
    <name type="scientific">Favolaschia claudopus</name>
    <dbReference type="NCBI Taxonomy" id="2862362"/>
    <lineage>
        <taxon>Eukaryota</taxon>
        <taxon>Fungi</taxon>
        <taxon>Dikarya</taxon>
        <taxon>Basidiomycota</taxon>
        <taxon>Agaricomycotina</taxon>
        <taxon>Agaricomycetes</taxon>
        <taxon>Agaricomycetidae</taxon>
        <taxon>Agaricales</taxon>
        <taxon>Marasmiineae</taxon>
        <taxon>Mycenaceae</taxon>
        <taxon>Favolaschia</taxon>
    </lineage>
</organism>
<dbReference type="AlphaFoldDB" id="A0AAV9ZGJ9"/>
<dbReference type="EMBL" id="JAWWNJ010000150">
    <property type="protein sequence ID" value="KAK6981380.1"/>
    <property type="molecule type" value="Genomic_DNA"/>
</dbReference>
<accession>A0AAV9ZGJ9</accession>
<evidence type="ECO:0000313" key="2">
    <source>
        <dbReference type="EMBL" id="KAK6981380.1"/>
    </source>
</evidence>
<evidence type="ECO:0000256" key="1">
    <source>
        <dbReference type="SAM" id="MobiDB-lite"/>
    </source>
</evidence>
<protein>
    <submittedName>
        <fullName evidence="2">Uncharacterized protein</fullName>
    </submittedName>
</protein>
<keyword evidence="3" id="KW-1185">Reference proteome</keyword>
<evidence type="ECO:0000313" key="3">
    <source>
        <dbReference type="Proteomes" id="UP001362999"/>
    </source>
</evidence>
<gene>
    <name evidence="2" type="ORF">R3P38DRAFT_3410876</name>
</gene>
<dbReference type="Proteomes" id="UP001362999">
    <property type="component" value="Unassembled WGS sequence"/>
</dbReference>
<sequence>MDYLRPRLAPPPSPRSSQLLPSQTPLHLKSFDDPSTAHLPILLIACTFGSQPPPRNRRDMVNLGWQSSGSAPSTYGAVPFSSPNALPTFLSFKFTSFNPTVLNCNIIGPKSRPHFRILTDAPMPGVEIRNILERQRTSEMLGLTPNRASRMMSVNGMTLIFMPRDNYIWIYSNASQPELLGRISRAQNAVNLELTGEAIHLGLLEPAVVASFLLQCGRNID</sequence>
<feature type="region of interest" description="Disordered" evidence="1">
    <location>
        <begin position="1"/>
        <end position="22"/>
    </location>
</feature>
<proteinExistence type="predicted"/>
<reference evidence="2 3" key="1">
    <citation type="journal article" date="2024" name="J Genomics">
        <title>Draft genome sequencing and assembly of Favolaschia claudopus CIRM-BRFM 2984 isolated from oak limbs.</title>
        <authorList>
            <person name="Navarro D."/>
            <person name="Drula E."/>
            <person name="Chaduli D."/>
            <person name="Cazenave R."/>
            <person name="Ahrendt S."/>
            <person name="Wang J."/>
            <person name="Lipzen A."/>
            <person name="Daum C."/>
            <person name="Barry K."/>
            <person name="Grigoriev I.V."/>
            <person name="Favel A."/>
            <person name="Rosso M.N."/>
            <person name="Martin F."/>
        </authorList>
    </citation>
    <scope>NUCLEOTIDE SEQUENCE [LARGE SCALE GENOMIC DNA]</scope>
    <source>
        <strain evidence="2 3">CIRM-BRFM 2984</strain>
    </source>
</reference>